<dbReference type="Pfam" id="PF01743">
    <property type="entry name" value="PolyA_pol"/>
    <property type="match status" value="1"/>
</dbReference>
<dbReference type="InterPro" id="IPR012006">
    <property type="entry name" value="CCA_bact"/>
</dbReference>
<keyword evidence="9" id="KW-0460">Magnesium</keyword>
<dbReference type="Gene3D" id="3.30.460.10">
    <property type="entry name" value="Beta Polymerase, domain 2"/>
    <property type="match status" value="1"/>
</dbReference>
<dbReference type="InterPro" id="IPR050124">
    <property type="entry name" value="tRNA_CCA-adding_enzyme"/>
</dbReference>
<evidence type="ECO:0000256" key="11">
    <source>
        <dbReference type="RuleBase" id="RU003953"/>
    </source>
</evidence>
<keyword evidence="10 11" id="KW-0694">RNA-binding</keyword>
<keyword evidence="2 11" id="KW-0808">Transferase</keyword>
<protein>
    <submittedName>
        <fullName evidence="14">Multifunctional CCA tRNA nucleotidyl transferase/2'3'-cyclic phosphodiesterase/2'nucleotidase/phosphatase</fullName>
    </submittedName>
</protein>
<dbReference type="Proteomes" id="UP000297890">
    <property type="component" value="Unassembled WGS sequence"/>
</dbReference>
<comment type="similarity">
    <text evidence="11">Belongs to the tRNA nucleotidyltransferase/poly(A) polymerase family.</text>
</comment>
<dbReference type="PANTHER" id="PTHR47545">
    <property type="entry name" value="MULTIFUNCTIONAL CCA PROTEIN"/>
    <property type="match status" value="1"/>
</dbReference>
<keyword evidence="7" id="KW-0692">RNA repair</keyword>
<dbReference type="CDD" id="cd05398">
    <property type="entry name" value="NT_ClassII-CCAase"/>
    <property type="match status" value="1"/>
</dbReference>
<dbReference type="InterPro" id="IPR002646">
    <property type="entry name" value="PolA_pol_head_dom"/>
</dbReference>
<keyword evidence="4" id="KW-0548">Nucleotidyltransferase</keyword>
<accession>A0A4Z0F7T8</accession>
<evidence type="ECO:0000256" key="9">
    <source>
        <dbReference type="ARBA" id="ARBA00022842"/>
    </source>
</evidence>
<reference evidence="14 15" key="1">
    <citation type="journal article" date="2019" name="ISME J.">
        <title>Candidatus Macondimonas diazotrophica, a novel gammaproteobacterial genus dominating crude-oil-contaminated coastal sediments.</title>
        <authorList>
            <person name="Karthikeyan S."/>
            <person name="Konstantinidis K."/>
        </authorList>
    </citation>
    <scope>NUCLEOTIDE SEQUENCE [LARGE SCALE GENOMIC DNA]</scope>
    <source>
        <strain evidence="14 15">KTK01</strain>
    </source>
</reference>
<comment type="cofactor">
    <cofactor evidence="1">
        <name>Mg(2+)</name>
        <dbReference type="ChEBI" id="CHEBI:18420"/>
    </cofactor>
</comment>
<name>A0A4Z0F7T8_9GAMM</name>
<dbReference type="PIRSF" id="PIRSF000813">
    <property type="entry name" value="CCA_bact"/>
    <property type="match status" value="1"/>
</dbReference>
<dbReference type="OrthoDB" id="9805698at2"/>
<keyword evidence="15" id="KW-1185">Reference proteome</keyword>
<dbReference type="GO" id="GO:0042245">
    <property type="term" value="P:RNA repair"/>
    <property type="evidence" value="ECO:0007669"/>
    <property type="project" value="UniProtKB-KW"/>
</dbReference>
<evidence type="ECO:0000256" key="10">
    <source>
        <dbReference type="ARBA" id="ARBA00022884"/>
    </source>
</evidence>
<dbReference type="InterPro" id="IPR032828">
    <property type="entry name" value="PolyA_RNA-bd"/>
</dbReference>
<evidence type="ECO:0000256" key="5">
    <source>
        <dbReference type="ARBA" id="ARBA00022723"/>
    </source>
</evidence>
<dbReference type="GO" id="GO:0003723">
    <property type="term" value="F:RNA binding"/>
    <property type="evidence" value="ECO:0007669"/>
    <property type="project" value="UniProtKB-KW"/>
</dbReference>
<dbReference type="EMBL" id="SRIO01000016">
    <property type="protein sequence ID" value="TFZ81766.1"/>
    <property type="molecule type" value="Genomic_DNA"/>
</dbReference>
<dbReference type="PANTHER" id="PTHR47545:SF1">
    <property type="entry name" value="MULTIFUNCTIONAL CCA PROTEIN"/>
    <property type="match status" value="1"/>
</dbReference>
<keyword evidence="5" id="KW-0479">Metal-binding</keyword>
<evidence type="ECO:0000256" key="4">
    <source>
        <dbReference type="ARBA" id="ARBA00022695"/>
    </source>
</evidence>
<evidence type="ECO:0000313" key="14">
    <source>
        <dbReference type="EMBL" id="TFZ81766.1"/>
    </source>
</evidence>
<dbReference type="InterPro" id="IPR043519">
    <property type="entry name" value="NT_sf"/>
</dbReference>
<evidence type="ECO:0000259" key="12">
    <source>
        <dbReference type="Pfam" id="PF01743"/>
    </source>
</evidence>
<keyword evidence="8" id="KW-0067">ATP-binding</keyword>
<keyword evidence="6" id="KW-0547">Nucleotide-binding</keyword>
<dbReference type="SUPFAM" id="SSF81891">
    <property type="entry name" value="Poly A polymerase C-terminal region-like"/>
    <property type="match status" value="1"/>
</dbReference>
<dbReference type="GO" id="GO:0046872">
    <property type="term" value="F:metal ion binding"/>
    <property type="evidence" value="ECO:0007669"/>
    <property type="project" value="UniProtKB-KW"/>
</dbReference>
<dbReference type="GO" id="GO:0001680">
    <property type="term" value="P:tRNA 3'-terminal CCA addition"/>
    <property type="evidence" value="ECO:0007669"/>
    <property type="project" value="InterPro"/>
</dbReference>
<keyword evidence="3" id="KW-0819">tRNA processing</keyword>
<feature type="domain" description="Poly A polymerase head" evidence="12">
    <location>
        <begin position="3"/>
        <end position="121"/>
    </location>
</feature>
<evidence type="ECO:0000256" key="6">
    <source>
        <dbReference type="ARBA" id="ARBA00022741"/>
    </source>
</evidence>
<evidence type="ECO:0000256" key="8">
    <source>
        <dbReference type="ARBA" id="ARBA00022840"/>
    </source>
</evidence>
<evidence type="ECO:0000256" key="1">
    <source>
        <dbReference type="ARBA" id="ARBA00001946"/>
    </source>
</evidence>
<sequence>MQTYLVGGAVRDELLSLPVRERDHVVIGATPEQMRAHGFRQVGRDFPVFLHPRTGEEYALARTERKSGPGHRGFVVHADPDVDLEEDLRRRDLTINAMARAADGTLIDPYGGQRDLAARRLQHVSPAFVEDPLRILRVARFASRLAPLGFSVAPETLALMRQMVEQGMLAELTAERVWREWEKALEQPVPGVFFTVLHACGAHQMLWPELPWPDRDPPVWRTFLDDLALRESRPRLRYAGLWLAAAVVPTAHAAVARRYRIPVRFADLANLALGPGASPPAGTDAETWLGFLEDTDALRRPARFLEFLDLLAEWEHFSQARSPSAACLRRVFQQVNTVSSDALRQAGHSGWALGQEIRNARRRVIQDVLWERQNQPD</sequence>
<dbReference type="GO" id="GO:0004810">
    <property type="term" value="F:CCA tRNA nucleotidyltransferase activity"/>
    <property type="evidence" value="ECO:0007669"/>
    <property type="project" value="InterPro"/>
</dbReference>
<dbReference type="GO" id="GO:0005524">
    <property type="term" value="F:ATP binding"/>
    <property type="evidence" value="ECO:0007669"/>
    <property type="project" value="UniProtKB-KW"/>
</dbReference>
<gene>
    <name evidence="14" type="ORF">E4680_11285</name>
</gene>
<organism evidence="14 15">
    <name type="scientific">Candidatus Macondimonas diazotrophica</name>
    <dbReference type="NCBI Taxonomy" id="2305248"/>
    <lineage>
        <taxon>Bacteria</taxon>
        <taxon>Pseudomonadati</taxon>
        <taxon>Pseudomonadota</taxon>
        <taxon>Gammaproteobacteria</taxon>
        <taxon>Chromatiales</taxon>
        <taxon>Ectothiorhodospiraceae</taxon>
        <taxon>Candidatus Macondimonas</taxon>
    </lineage>
</organism>
<evidence type="ECO:0000256" key="3">
    <source>
        <dbReference type="ARBA" id="ARBA00022694"/>
    </source>
</evidence>
<feature type="domain" description="tRNA nucleotidyltransferase/poly(A) polymerase RNA and SrmB- binding" evidence="13">
    <location>
        <begin position="149"/>
        <end position="210"/>
    </location>
</feature>
<dbReference type="AlphaFoldDB" id="A0A4Z0F7T8"/>
<evidence type="ECO:0000313" key="15">
    <source>
        <dbReference type="Proteomes" id="UP000297890"/>
    </source>
</evidence>
<dbReference type="SUPFAM" id="SSF81301">
    <property type="entry name" value="Nucleotidyltransferase"/>
    <property type="match status" value="1"/>
</dbReference>
<evidence type="ECO:0000256" key="7">
    <source>
        <dbReference type="ARBA" id="ARBA00022800"/>
    </source>
</evidence>
<comment type="caution">
    <text evidence="14">The sequence shown here is derived from an EMBL/GenBank/DDBJ whole genome shotgun (WGS) entry which is preliminary data.</text>
</comment>
<dbReference type="Pfam" id="PF12627">
    <property type="entry name" value="PolyA_pol_RNAbd"/>
    <property type="match status" value="1"/>
</dbReference>
<dbReference type="Gene3D" id="1.10.3090.10">
    <property type="entry name" value="cca-adding enzyme, domain 2"/>
    <property type="match status" value="1"/>
</dbReference>
<evidence type="ECO:0000259" key="13">
    <source>
        <dbReference type="Pfam" id="PF12627"/>
    </source>
</evidence>
<proteinExistence type="inferred from homology"/>
<evidence type="ECO:0000256" key="2">
    <source>
        <dbReference type="ARBA" id="ARBA00022679"/>
    </source>
</evidence>